<sequence>MHTTYPFSQQPANDHRASFDGHHPNYHCAPGPLPTEGPHVRKGSRSSPLPQPVPGLIPKPAPYSMQTPPSSTRHWPTEAEIPDSFWARFRQELNSDRAQLQQELMLRQDRHRQQMEAHMNQLPLLINTHNDQVLQAMDAHVQRLRKDIEASTEDLTRKINAVEVMPDWLENWLTVWYDYQTDFVKGQKRFKARHHELGLPATATTTATVSTPDNADEQSKVENDHSEHKSGHDDDSDGNEDNQGGKKKDHQPSRILVRPPEKPNTPQRRQPGPKSAVARALQKRIAIKESTAVGGATDVSSAQVSTSKSHASGSKDALAPVDLKLTKKRGAEARKDEPADGKNLKRNREGPAGSQVSDRPALPEIHITDCNDDDDDRSVQEIDFGDVDEEEDQASEGVKEPQDVPEPKEGRESGDQELEEDNAETINSPKYSRKRPRLPSDSSSSPAPSASASSPSTSSSSSSSSSSKAPSSNSSSSGYSSSSSPRSHGDEEGSSRKKLRLDNSQQALFKYIKKNGKINGSGDRDVDVYLHTRVDAKEFYALLRTNPKAVDLLDLQLKWDFNRADMEELALALERSYISELVIYRPTIGNVNDGDFAMRLMQNKRLTHLMLRHFSDFLLQPELHLPKDLSHLKDLEITFQLDSFSHPHIGRVQELFRRLTRLERVILRTPPELCRAQLAILKRILALETAGATLCLPPSSSAPPPARTPPQKLMVLFRCCKNIALRVEVLRATAEFRSIELVHRALTKAELPWPTLLATPSCRSIPIIDLQNTTDDSWLKGLLEVAENRKKRKNDAPLKELLLDCTHIQSTHRVKDLVSILTEFRNTLTAVGLSDFKPKSYWADEPTDPRAPSPPLRPSSLSHRQKSAPAAKGTGTTRRVLVSGWKAVFEALNWGWLEWLDLSFTNLGPQEIDLIVVYLRQIANQGRRAHRLVIVTNSLSTNKDFQRLAQIIQDNHWGAHVTIRNKTKA</sequence>
<feature type="compositionally biased region" description="Polar residues" evidence="1">
    <location>
        <begin position="1"/>
        <end position="12"/>
    </location>
</feature>
<dbReference type="EMBL" id="BQFW01000009">
    <property type="protein sequence ID" value="GJJ74698.1"/>
    <property type="molecule type" value="Genomic_DNA"/>
</dbReference>
<feature type="region of interest" description="Disordered" evidence="1">
    <location>
        <begin position="1"/>
        <end position="77"/>
    </location>
</feature>
<keyword evidence="3" id="KW-1185">Reference proteome</keyword>
<feature type="region of interest" description="Disordered" evidence="1">
    <location>
        <begin position="294"/>
        <end position="500"/>
    </location>
</feature>
<comment type="caution">
    <text evidence="2">The sequence shown here is derived from an EMBL/GenBank/DDBJ whole genome shotgun (WGS) entry which is preliminary data.</text>
</comment>
<dbReference type="Proteomes" id="UP000827284">
    <property type="component" value="Unassembled WGS sequence"/>
</dbReference>
<feature type="compositionally biased region" description="Pro residues" evidence="1">
    <location>
        <begin position="49"/>
        <end position="61"/>
    </location>
</feature>
<accession>A0A9P3HDV7</accession>
<feature type="compositionally biased region" description="Polar residues" evidence="1">
    <location>
        <begin position="298"/>
        <end position="312"/>
    </location>
</feature>
<dbReference type="SUPFAM" id="SSF58113">
    <property type="entry name" value="Apolipoprotein A-I"/>
    <property type="match status" value="1"/>
</dbReference>
<organism evidence="2 3">
    <name type="scientific">Entomortierella parvispora</name>
    <dbReference type="NCBI Taxonomy" id="205924"/>
    <lineage>
        <taxon>Eukaryota</taxon>
        <taxon>Fungi</taxon>
        <taxon>Fungi incertae sedis</taxon>
        <taxon>Mucoromycota</taxon>
        <taxon>Mortierellomycotina</taxon>
        <taxon>Mortierellomycetes</taxon>
        <taxon>Mortierellales</taxon>
        <taxon>Mortierellaceae</taxon>
        <taxon>Entomortierella</taxon>
    </lineage>
</organism>
<gene>
    <name evidence="2" type="ORF">EMPS_07056</name>
</gene>
<feature type="compositionally biased region" description="Basic and acidic residues" evidence="1">
    <location>
        <begin position="329"/>
        <end position="349"/>
    </location>
</feature>
<evidence type="ECO:0000256" key="1">
    <source>
        <dbReference type="SAM" id="MobiDB-lite"/>
    </source>
</evidence>
<feature type="compositionally biased region" description="Basic and acidic residues" evidence="1">
    <location>
        <begin position="397"/>
        <end position="414"/>
    </location>
</feature>
<reference evidence="2" key="1">
    <citation type="submission" date="2021-11" db="EMBL/GenBank/DDBJ databases">
        <authorList>
            <person name="Herlambang A."/>
            <person name="Guo Y."/>
            <person name="Takashima Y."/>
            <person name="Nishizawa T."/>
        </authorList>
    </citation>
    <scope>NUCLEOTIDE SEQUENCE</scope>
    <source>
        <strain evidence="2">E1425</strain>
    </source>
</reference>
<feature type="compositionally biased region" description="Acidic residues" evidence="1">
    <location>
        <begin position="383"/>
        <end position="394"/>
    </location>
</feature>
<feature type="compositionally biased region" description="Basic and acidic residues" evidence="1">
    <location>
        <begin position="243"/>
        <end position="252"/>
    </location>
</feature>
<dbReference type="AlphaFoldDB" id="A0A9P3HDV7"/>
<evidence type="ECO:0000313" key="3">
    <source>
        <dbReference type="Proteomes" id="UP000827284"/>
    </source>
</evidence>
<evidence type="ECO:0000313" key="2">
    <source>
        <dbReference type="EMBL" id="GJJ74698.1"/>
    </source>
</evidence>
<reference evidence="2" key="2">
    <citation type="journal article" date="2022" name="Microbiol. Resour. Announc.">
        <title>Whole-Genome Sequence of Entomortierella parvispora E1425, a Mucoromycotan Fungus Associated with Burkholderiaceae-Related Endosymbiotic Bacteria.</title>
        <authorList>
            <person name="Herlambang A."/>
            <person name="Guo Y."/>
            <person name="Takashima Y."/>
            <person name="Narisawa K."/>
            <person name="Ohta H."/>
            <person name="Nishizawa T."/>
        </authorList>
    </citation>
    <scope>NUCLEOTIDE SEQUENCE</scope>
    <source>
        <strain evidence="2">E1425</strain>
    </source>
</reference>
<feature type="compositionally biased region" description="Basic and acidic residues" evidence="1">
    <location>
        <begin position="13"/>
        <end position="23"/>
    </location>
</feature>
<feature type="compositionally biased region" description="Basic and acidic residues" evidence="1">
    <location>
        <begin position="217"/>
        <end position="233"/>
    </location>
</feature>
<feature type="compositionally biased region" description="Low complexity" evidence="1">
    <location>
        <begin position="439"/>
        <end position="486"/>
    </location>
</feature>
<feature type="compositionally biased region" description="Polar residues" evidence="1">
    <location>
        <begin position="64"/>
        <end position="74"/>
    </location>
</feature>
<feature type="region of interest" description="Disordered" evidence="1">
    <location>
        <begin position="843"/>
        <end position="875"/>
    </location>
</feature>
<proteinExistence type="predicted"/>
<protein>
    <submittedName>
        <fullName evidence="2">Uncharacterized protein</fullName>
    </submittedName>
</protein>
<feature type="region of interest" description="Disordered" evidence="1">
    <location>
        <begin position="203"/>
        <end position="280"/>
    </location>
</feature>
<name>A0A9P3HDV7_9FUNG</name>